<dbReference type="PANTHER" id="PTHR10231">
    <property type="entry name" value="NUCLEOTIDE-SUGAR TRANSMEMBRANE TRANSPORTER"/>
    <property type="match status" value="1"/>
</dbReference>
<feature type="transmembrane region" description="Helical" evidence="7">
    <location>
        <begin position="274"/>
        <end position="291"/>
    </location>
</feature>
<dbReference type="PIRSF" id="PIRSF005799">
    <property type="entry name" value="UDP-gal_transpt"/>
    <property type="match status" value="1"/>
</dbReference>
<gene>
    <name evidence="9" type="primary">LOC106819326</name>
</gene>
<feature type="transmembrane region" description="Helical" evidence="7">
    <location>
        <begin position="175"/>
        <end position="195"/>
    </location>
</feature>
<keyword evidence="6 7" id="KW-0472">Membrane</keyword>
<evidence type="ECO:0000313" key="9">
    <source>
        <dbReference type="RefSeq" id="XP_014679459.1"/>
    </source>
</evidence>
<feature type="transmembrane region" description="Helical" evidence="7">
    <location>
        <begin position="207"/>
        <end position="227"/>
    </location>
</feature>
<comment type="similarity">
    <text evidence="2">Belongs to the nucleotide-sugar transporter family. SLC35A subfamily.</text>
</comment>
<accession>A0ABM1F4T8</accession>
<keyword evidence="8" id="KW-1185">Reference proteome</keyword>
<evidence type="ECO:0000256" key="5">
    <source>
        <dbReference type="ARBA" id="ARBA00022989"/>
    </source>
</evidence>
<evidence type="ECO:0000256" key="7">
    <source>
        <dbReference type="SAM" id="Phobius"/>
    </source>
</evidence>
<proteinExistence type="inferred from homology"/>
<dbReference type="GeneID" id="106819326"/>
<keyword evidence="4 7" id="KW-0812">Transmembrane</keyword>
<evidence type="ECO:0000256" key="1">
    <source>
        <dbReference type="ARBA" id="ARBA00004141"/>
    </source>
</evidence>
<dbReference type="Proteomes" id="UP000695022">
    <property type="component" value="Unplaced"/>
</dbReference>
<evidence type="ECO:0000313" key="8">
    <source>
        <dbReference type="Proteomes" id="UP000695022"/>
    </source>
</evidence>
<evidence type="ECO:0000256" key="3">
    <source>
        <dbReference type="ARBA" id="ARBA00022597"/>
    </source>
</evidence>
<dbReference type="NCBIfam" id="TIGR00803">
    <property type="entry name" value="nst"/>
    <property type="match status" value="1"/>
</dbReference>
<evidence type="ECO:0000256" key="4">
    <source>
        <dbReference type="ARBA" id="ARBA00022692"/>
    </source>
</evidence>
<feature type="transmembrane region" description="Helical" evidence="7">
    <location>
        <begin position="113"/>
        <end position="131"/>
    </location>
</feature>
<dbReference type="Gene3D" id="1.10.3730.20">
    <property type="match status" value="1"/>
</dbReference>
<dbReference type="Pfam" id="PF04142">
    <property type="entry name" value="Nuc_sug_transp"/>
    <property type="match status" value="1"/>
</dbReference>
<dbReference type="InterPro" id="IPR037185">
    <property type="entry name" value="EmrE-like"/>
</dbReference>
<feature type="transmembrane region" description="Helical" evidence="7">
    <location>
        <begin position="297"/>
        <end position="316"/>
    </location>
</feature>
<organism evidence="8 9">
    <name type="scientific">Priapulus caudatus</name>
    <name type="common">Priapulid worm</name>
    <dbReference type="NCBI Taxonomy" id="37621"/>
    <lineage>
        <taxon>Eukaryota</taxon>
        <taxon>Metazoa</taxon>
        <taxon>Ecdysozoa</taxon>
        <taxon>Scalidophora</taxon>
        <taxon>Priapulida</taxon>
        <taxon>Priapulimorpha</taxon>
        <taxon>Priapulimorphida</taxon>
        <taxon>Priapulidae</taxon>
        <taxon>Priapulus</taxon>
    </lineage>
</organism>
<dbReference type="RefSeq" id="XP_014679459.1">
    <property type="nucleotide sequence ID" value="XM_014823973.1"/>
</dbReference>
<protein>
    <submittedName>
        <fullName evidence="9">UDP-N-acetylglucosamine transporter-like isoform X1</fullName>
    </submittedName>
</protein>
<reference evidence="9" key="1">
    <citation type="submission" date="2025-08" db="UniProtKB">
        <authorList>
            <consortium name="RefSeq"/>
        </authorList>
    </citation>
    <scope>IDENTIFICATION</scope>
</reference>
<keyword evidence="5 7" id="KW-1133">Transmembrane helix</keyword>
<dbReference type="SUPFAM" id="SSF103481">
    <property type="entry name" value="Multidrug resistance efflux transporter EmrE"/>
    <property type="match status" value="1"/>
</dbReference>
<sequence length="347" mass="38323">MPKLNKKYLALGVLVLQTTVLVLTLRYSRKGHEKDVKYLSSTAVAITEVIKMLISLAVVFGQNDYSVSNFRKQLNREVKFWDTMRLIIPAGLYTVQNNLLFLALTYLDAATYQVTYQLKILTTAMFSVFMLGKSLNRLKWLALLVLMAGVTLVQWPTDAPANAATTTHATASTRLVGLVAVLIACFSSGFAGVYFEKLLKKSTQSIWIRNIQLALFGIIFGFGGVFIYDYQPIQQNGFFQGYNRVTWIVILLQAFGGLVVAAVVKYADNILKGFATSISIIFSTLASYFLLGDFEPAGLFFVGAPLVITATFMYGYTPSPIKVADTSRLSIKSSCLSECVSVAWFVG</sequence>
<feature type="transmembrane region" description="Helical" evidence="7">
    <location>
        <begin position="138"/>
        <end position="155"/>
    </location>
</feature>
<name>A0ABM1F4T8_PRICU</name>
<feature type="transmembrane region" description="Helical" evidence="7">
    <location>
        <begin position="247"/>
        <end position="267"/>
    </location>
</feature>
<keyword evidence="3" id="KW-0762">Sugar transport</keyword>
<feature type="transmembrane region" description="Helical" evidence="7">
    <location>
        <begin position="38"/>
        <end position="65"/>
    </location>
</feature>
<dbReference type="InterPro" id="IPR007271">
    <property type="entry name" value="Nuc_sug_transpt"/>
</dbReference>
<evidence type="ECO:0000256" key="6">
    <source>
        <dbReference type="ARBA" id="ARBA00023136"/>
    </source>
</evidence>
<keyword evidence="3" id="KW-0813">Transport</keyword>
<evidence type="ECO:0000256" key="2">
    <source>
        <dbReference type="ARBA" id="ARBA00009976"/>
    </source>
</evidence>
<comment type="subcellular location">
    <subcellularLocation>
        <location evidence="1">Membrane</location>
        <topology evidence="1">Multi-pass membrane protein</topology>
    </subcellularLocation>
</comment>